<evidence type="ECO:0000313" key="2">
    <source>
        <dbReference type="Proteomes" id="UP000020218"/>
    </source>
</evidence>
<comment type="caution">
    <text evidence="1">The sequence shown here is derived from an EMBL/GenBank/DDBJ whole genome shotgun (WGS) entry which is preliminary data.</text>
</comment>
<proteinExistence type="predicted"/>
<dbReference type="Proteomes" id="UP000020218">
    <property type="component" value="Unassembled WGS sequence"/>
</dbReference>
<accession>A0A011N1F3</accession>
<organism evidence="1 2">
    <name type="scientific">Candidatus Accumulibacter adjunctus</name>
    <dbReference type="NCBI Taxonomy" id="1454001"/>
    <lineage>
        <taxon>Bacteria</taxon>
        <taxon>Pseudomonadati</taxon>
        <taxon>Pseudomonadota</taxon>
        <taxon>Betaproteobacteria</taxon>
        <taxon>Candidatus Accumulibacter</taxon>
    </lineage>
</organism>
<reference evidence="1" key="1">
    <citation type="submission" date="2014-02" db="EMBL/GenBank/DDBJ databases">
        <title>Expanding our view of genomic diversity in Candidatus Accumulibacter clades.</title>
        <authorList>
            <person name="Skennerton C.T."/>
            <person name="Barr J.J."/>
            <person name="Slater F.R."/>
            <person name="Bond P.L."/>
            <person name="Tyson G.W."/>
        </authorList>
    </citation>
    <scope>NUCLEOTIDE SEQUENCE [LARGE SCALE GENOMIC DNA]</scope>
</reference>
<protein>
    <submittedName>
        <fullName evidence="1">Uncharacterized protein</fullName>
    </submittedName>
</protein>
<name>A0A011N1F3_9PROT</name>
<gene>
    <name evidence="1" type="ORF">AW08_01018</name>
</gene>
<dbReference type="AlphaFoldDB" id="A0A011N1F3"/>
<dbReference type="STRING" id="1454001.AW08_01018"/>
<sequence length="67" mass="7420">MDSSAVLQALDQASAFERYRMRAAIDRVVDQPRWVRAIRPRLRVVDSQVIAGEQLAIGDAAVVPARS</sequence>
<keyword evidence="2" id="KW-1185">Reference proteome</keyword>
<dbReference type="EMBL" id="JFAX01000004">
    <property type="protein sequence ID" value="EXI68706.1"/>
    <property type="molecule type" value="Genomic_DNA"/>
</dbReference>
<evidence type="ECO:0000313" key="1">
    <source>
        <dbReference type="EMBL" id="EXI68706.1"/>
    </source>
</evidence>